<dbReference type="STRING" id="743788.S8E8Y8"/>
<dbReference type="HOGENOM" id="CLU_042941_8_3_1"/>
<dbReference type="Pfam" id="PF11807">
    <property type="entry name" value="UstYa"/>
    <property type="match status" value="1"/>
</dbReference>
<sequence>SKDEGYIGTDYPDVWPIEVARVAMPSEETVHFDLISSEGAVEWSALVPGSGVVHLGQHRAPFTLSMFHQLQCLNIMREAIYEPPPDEGADIALVGHCMNYLRQMALCRGDLLLEPAENPGQVDDYGVYYCRDWTAVYEAAKENQ</sequence>
<keyword evidence="5" id="KW-1185">Reference proteome</keyword>
<evidence type="ECO:0000313" key="4">
    <source>
        <dbReference type="EMBL" id="EPS99778.1"/>
    </source>
</evidence>
<dbReference type="eggNOG" id="ENOG502SVIZ">
    <property type="taxonomic scope" value="Eukaryota"/>
</dbReference>
<evidence type="ECO:0000313" key="5">
    <source>
        <dbReference type="Proteomes" id="UP000015241"/>
    </source>
</evidence>
<gene>
    <name evidence="4" type="ORF">FOMPIDRAFT_32683</name>
</gene>
<reference evidence="4 5" key="1">
    <citation type="journal article" date="2012" name="Science">
        <title>The Paleozoic origin of enzymatic lignin decomposition reconstructed from 31 fungal genomes.</title>
        <authorList>
            <person name="Floudas D."/>
            <person name="Binder M."/>
            <person name="Riley R."/>
            <person name="Barry K."/>
            <person name="Blanchette R.A."/>
            <person name="Henrissat B."/>
            <person name="Martinez A.T."/>
            <person name="Otillar R."/>
            <person name="Spatafora J.W."/>
            <person name="Yadav J.S."/>
            <person name="Aerts A."/>
            <person name="Benoit I."/>
            <person name="Boyd A."/>
            <person name="Carlson A."/>
            <person name="Copeland A."/>
            <person name="Coutinho P.M."/>
            <person name="de Vries R.P."/>
            <person name="Ferreira P."/>
            <person name="Findley K."/>
            <person name="Foster B."/>
            <person name="Gaskell J."/>
            <person name="Glotzer D."/>
            <person name="Gorecki P."/>
            <person name="Heitman J."/>
            <person name="Hesse C."/>
            <person name="Hori C."/>
            <person name="Igarashi K."/>
            <person name="Jurgens J.A."/>
            <person name="Kallen N."/>
            <person name="Kersten P."/>
            <person name="Kohler A."/>
            <person name="Kuees U."/>
            <person name="Kumar T.K.A."/>
            <person name="Kuo A."/>
            <person name="LaButti K."/>
            <person name="Larrondo L.F."/>
            <person name="Lindquist E."/>
            <person name="Ling A."/>
            <person name="Lombard V."/>
            <person name="Lucas S."/>
            <person name="Lundell T."/>
            <person name="Martin R."/>
            <person name="McLaughlin D.J."/>
            <person name="Morgenstern I."/>
            <person name="Morin E."/>
            <person name="Murat C."/>
            <person name="Nagy L.G."/>
            <person name="Nolan M."/>
            <person name="Ohm R.A."/>
            <person name="Patyshakuliyeva A."/>
            <person name="Rokas A."/>
            <person name="Ruiz-Duenas F.J."/>
            <person name="Sabat G."/>
            <person name="Salamov A."/>
            <person name="Samejima M."/>
            <person name="Schmutz J."/>
            <person name="Slot J.C."/>
            <person name="St John F."/>
            <person name="Stenlid J."/>
            <person name="Sun H."/>
            <person name="Sun S."/>
            <person name="Syed K."/>
            <person name="Tsang A."/>
            <person name="Wiebenga A."/>
            <person name="Young D."/>
            <person name="Pisabarro A."/>
            <person name="Eastwood D.C."/>
            <person name="Martin F."/>
            <person name="Cullen D."/>
            <person name="Grigoriev I.V."/>
            <person name="Hibbett D.S."/>
        </authorList>
    </citation>
    <scope>NUCLEOTIDE SEQUENCE</scope>
    <source>
        <strain evidence="5">FP-58527</strain>
    </source>
</reference>
<name>S8E8Y8_FOMSC</name>
<comment type="pathway">
    <text evidence="1">Mycotoxin biosynthesis.</text>
</comment>
<keyword evidence="2" id="KW-0560">Oxidoreductase</keyword>
<comment type="similarity">
    <text evidence="3">Belongs to the ustYa family.</text>
</comment>
<dbReference type="PANTHER" id="PTHR33365">
    <property type="entry name" value="YALI0B05434P"/>
    <property type="match status" value="1"/>
</dbReference>
<proteinExistence type="inferred from homology"/>
<evidence type="ECO:0000256" key="1">
    <source>
        <dbReference type="ARBA" id="ARBA00004685"/>
    </source>
</evidence>
<accession>S8E8Y8</accession>
<organism evidence="4 5">
    <name type="scientific">Fomitopsis schrenkii</name>
    <name type="common">Brown rot fungus</name>
    <dbReference type="NCBI Taxonomy" id="2126942"/>
    <lineage>
        <taxon>Eukaryota</taxon>
        <taxon>Fungi</taxon>
        <taxon>Dikarya</taxon>
        <taxon>Basidiomycota</taxon>
        <taxon>Agaricomycotina</taxon>
        <taxon>Agaricomycetes</taxon>
        <taxon>Polyporales</taxon>
        <taxon>Fomitopsis</taxon>
    </lineage>
</organism>
<evidence type="ECO:0000256" key="3">
    <source>
        <dbReference type="ARBA" id="ARBA00035112"/>
    </source>
</evidence>
<dbReference type="Proteomes" id="UP000015241">
    <property type="component" value="Unassembled WGS sequence"/>
</dbReference>
<dbReference type="PANTHER" id="PTHR33365:SF11">
    <property type="entry name" value="TAT PATHWAY SIGNAL SEQUENCE"/>
    <property type="match status" value="1"/>
</dbReference>
<dbReference type="AlphaFoldDB" id="S8E8Y8"/>
<dbReference type="EMBL" id="KE504154">
    <property type="protein sequence ID" value="EPS99778.1"/>
    <property type="molecule type" value="Genomic_DNA"/>
</dbReference>
<evidence type="ECO:0000256" key="2">
    <source>
        <dbReference type="ARBA" id="ARBA00023002"/>
    </source>
</evidence>
<dbReference type="OrthoDB" id="3687641at2759"/>
<dbReference type="InParanoid" id="S8E8Y8"/>
<dbReference type="GO" id="GO:0043386">
    <property type="term" value="P:mycotoxin biosynthetic process"/>
    <property type="evidence" value="ECO:0007669"/>
    <property type="project" value="InterPro"/>
</dbReference>
<feature type="non-terminal residue" evidence="4">
    <location>
        <position position="144"/>
    </location>
</feature>
<feature type="non-terminal residue" evidence="4">
    <location>
        <position position="1"/>
    </location>
</feature>
<dbReference type="GO" id="GO:0016491">
    <property type="term" value="F:oxidoreductase activity"/>
    <property type="evidence" value="ECO:0007669"/>
    <property type="project" value="UniProtKB-KW"/>
</dbReference>
<protein>
    <submittedName>
        <fullName evidence="4">Uncharacterized protein</fullName>
    </submittedName>
</protein>
<dbReference type="InterPro" id="IPR021765">
    <property type="entry name" value="UstYa-like"/>
</dbReference>